<comment type="caution">
    <text evidence="1">The sequence shown here is derived from an EMBL/GenBank/DDBJ whole genome shotgun (WGS) entry which is preliminary data.</text>
</comment>
<sequence length="96" mass="10581">FYLGVGAAITLTLSNELSSLWTAQFITIEVLNGGNYGVTWPPQFQWQDDEVPVLTTDGRDVIVVFCRYISSGSENNRFRAFAAHAIADLNPDDPDA</sequence>
<protein>
    <submittedName>
        <fullName evidence="1">Uncharacterized protein</fullName>
    </submittedName>
</protein>
<dbReference type="AlphaFoldDB" id="X0XVP4"/>
<gene>
    <name evidence="1" type="ORF">S01H1_71168</name>
</gene>
<feature type="non-terminal residue" evidence="1">
    <location>
        <position position="1"/>
    </location>
</feature>
<organism evidence="1">
    <name type="scientific">marine sediment metagenome</name>
    <dbReference type="NCBI Taxonomy" id="412755"/>
    <lineage>
        <taxon>unclassified sequences</taxon>
        <taxon>metagenomes</taxon>
        <taxon>ecological metagenomes</taxon>
    </lineage>
</organism>
<reference evidence="1" key="1">
    <citation type="journal article" date="2014" name="Front. Microbiol.">
        <title>High frequency of phylogenetically diverse reductive dehalogenase-homologous genes in deep subseafloor sedimentary metagenomes.</title>
        <authorList>
            <person name="Kawai M."/>
            <person name="Futagami T."/>
            <person name="Toyoda A."/>
            <person name="Takaki Y."/>
            <person name="Nishi S."/>
            <person name="Hori S."/>
            <person name="Arai W."/>
            <person name="Tsubouchi T."/>
            <person name="Morono Y."/>
            <person name="Uchiyama I."/>
            <person name="Ito T."/>
            <person name="Fujiyama A."/>
            <person name="Inagaki F."/>
            <person name="Takami H."/>
        </authorList>
    </citation>
    <scope>NUCLEOTIDE SEQUENCE</scope>
    <source>
        <strain evidence="1">Expedition CK06-06</strain>
    </source>
</reference>
<name>X0XVP4_9ZZZZ</name>
<dbReference type="EMBL" id="BARS01047374">
    <property type="protein sequence ID" value="GAG39307.1"/>
    <property type="molecule type" value="Genomic_DNA"/>
</dbReference>
<proteinExistence type="predicted"/>
<accession>X0XVP4</accession>
<evidence type="ECO:0000313" key="1">
    <source>
        <dbReference type="EMBL" id="GAG39307.1"/>
    </source>
</evidence>